<feature type="compositionally biased region" description="Low complexity" evidence="1">
    <location>
        <begin position="32"/>
        <end position="68"/>
    </location>
</feature>
<evidence type="ECO:0000256" key="1">
    <source>
        <dbReference type="SAM" id="MobiDB-lite"/>
    </source>
</evidence>
<protein>
    <submittedName>
        <fullName evidence="2">Uncharacterized protein</fullName>
    </submittedName>
</protein>
<evidence type="ECO:0000313" key="2">
    <source>
        <dbReference type="EMBL" id="RUQ67623.1"/>
    </source>
</evidence>
<feature type="region of interest" description="Disordered" evidence="1">
    <location>
        <begin position="27"/>
        <end position="68"/>
    </location>
</feature>
<dbReference type="Proteomes" id="UP000280346">
    <property type="component" value="Unassembled WGS sequence"/>
</dbReference>
<gene>
    <name evidence="2" type="ORF">EJ913_20380</name>
</gene>
<evidence type="ECO:0000313" key="3">
    <source>
        <dbReference type="Proteomes" id="UP000280346"/>
    </source>
</evidence>
<accession>A0A3S0WT95</accession>
<comment type="caution">
    <text evidence="2">The sequence shown here is derived from an EMBL/GenBank/DDBJ whole genome shotgun (WGS) entry which is preliminary data.</text>
</comment>
<name>A0A3S0WT95_9PROT</name>
<keyword evidence="3" id="KW-1185">Reference proteome</keyword>
<sequence length="96" mass="10109">MAQSFGIDLVTKAKGIVQTSYYSRVSAPHTPMSMSISSSSWGARPNSRSAASSVSASTSSLRSSSGRRSACINWVARWISMARTQSSSGNSRATVS</sequence>
<organism evidence="2 3">
    <name type="scientific">Azospirillum doebereinerae</name>
    <dbReference type="NCBI Taxonomy" id="92933"/>
    <lineage>
        <taxon>Bacteria</taxon>
        <taxon>Pseudomonadati</taxon>
        <taxon>Pseudomonadota</taxon>
        <taxon>Alphaproteobacteria</taxon>
        <taxon>Rhodospirillales</taxon>
        <taxon>Azospirillaceae</taxon>
        <taxon>Azospirillum</taxon>
    </lineage>
</organism>
<reference evidence="2 3" key="1">
    <citation type="submission" date="2018-12" db="EMBL/GenBank/DDBJ databases">
        <authorList>
            <person name="Yang Y."/>
        </authorList>
    </citation>
    <scope>NUCLEOTIDE SEQUENCE [LARGE SCALE GENOMIC DNA]</scope>
    <source>
        <strain evidence="2 3">GSF71</strain>
    </source>
</reference>
<dbReference type="AlphaFoldDB" id="A0A3S0WT95"/>
<proteinExistence type="predicted"/>
<dbReference type="EMBL" id="RZIJ01000017">
    <property type="protein sequence ID" value="RUQ67623.1"/>
    <property type="molecule type" value="Genomic_DNA"/>
</dbReference>